<accession>A0A7W9NI50</accession>
<evidence type="ECO:0000313" key="3">
    <source>
        <dbReference type="Proteomes" id="UP000585638"/>
    </source>
</evidence>
<reference evidence="2 3" key="1">
    <citation type="submission" date="2020-08" db="EMBL/GenBank/DDBJ databases">
        <title>Sequencing the genomes of 1000 actinobacteria strains.</title>
        <authorList>
            <person name="Klenk H.-P."/>
        </authorList>
    </citation>
    <scope>NUCLEOTIDE SEQUENCE [LARGE SCALE GENOMIC DNA]</scope>
    <source>
        <strain evidence="2 3">DSM 43851</strain>
    </source>
</reference>
<evidence type="ECO:0000256" key="1">
    <source>
        <dbReference type="SAM" id="MobiDB-lite"/>
    </source>
</evidence>
<gene>
    <name evidence="2" type="ORF">BJ998_004122</name>
</gene>
<dbReference type="Proteomes" id="UP000585638">
    <property type="component" value="Unassembled WGS sequence"/>
</dbReference>
<organism evidence="2 3">
    <name type="scientific">Kutzneria kofuensis</name>
    <dbReference type="NCBI Taxonomy" id="103725"/>
    <lineage>
        <taxon>Bacteria</taxon>
        <taxon>Bacillati</taxon>
        <taxon>Actinomycetota</taxon>
        <taxon>Actinomycetes</taxon>
        <taxon>Pseudonocardiales</taxon>
        <taxon>Pseudonocardiaceae</taxon>
        <taxon>Kutzneria</taxon>
    </lineage>
</organism>
<feature type="region of interest" description="Disordered" evidence="1">
    <location>
        <begin position="1"/>
        <end position="24"/>
    </location>
</feature>
<comment type="caution">
    <text evidence="2">The sequence shown here is derived from an EMBL/GenBank/DDBJ whole genome shotgun (WGS) entry which is preliminary data.</text>
</comment>
<proteinExistence type="predicted"/>
<dbReference type="EMBL" id="JACHIR010000001">
    <property type="protein sequence ID" value="MBB5892926.1"/>
    <property type="molecule type" value="Genomic_DNA"/>
</dbReference>
<name>A0A7W9NI50_9PSEU</name>
<feature type="compositionally biased region" description="Basic residues" evidence="1">
    <location>
        <begin position="1"/>
        <end position="14"/>
    </location>
</feature>
<protein>
    <submittedName>
        <fullName evidence="2">Uncharacterized protein</fullName>
    </submittedName>
</protein>
<evidence type="ECO:0000313" key="2">
    <source>
        <dbReference type="EMBL" id="MBB5892926.1"/>
    </source>
</evidence>
<sequence>MSPASRKRKPKRNNAGRPRPPRVSPLAETVEQALEITSLVQARTWASDLIGHYRAVAWDTGDDPDIAIGQLRFEIADVGGAAGTAAALALSLVGRRKRRAEFAALGEELALATGSMPAWYAGDLKLRLLAARSITDANRDYEAIVLEYHDHTLGVIVEHVGLMRLLSVVVRGPQDGVAFVRELARAISAHGEPVALSPTEVSYRLFGPVTMFVDEGPDFAADLPAAQVRKVIGRTALMEAVLTDLPPAPADEGVIEQFMATCDTDEKWSRWWAGFVVRSAEETGRAVTDFGLHFGHAQILKLAREVAMPEADVPALTEAIRAWARFTNADWTDDLSVLLEGYAILNARVTRS</sequence>
<keyword evidence="3" id="KW-1185">Reference proteome</keyword>
<dbReference type="AlphaFoldDB" id="A0A7W9NI50"/>
<dbReference type="RefSeq" id="WP_184863958.1">
    <property type="nucleotide sequence ID" value="NZ_BAAAWY010000001.1"/>
</dbReference>